<dbReference type="EMBL" id="KV460206">
    <property type="protein sequence ID" value="OBU01649.1"/>
    <property type="molecule type" value="Genomic_DNA"/>
</dbReference>
<accession>A0A2P2SXR3</accession>
<reference evidence="3 4" key="1">
    <citation type="submission" date="2016-03" db="EMBL/GenBank/DDBJ databases">
        <title>Comparative genomics of Pseudogymnoascus destructans, the fungus causing white-nose syndrome of bats.</title>
        <authorList>
            <person name="Palmer J.M."/>
            <person name="Drees K.P."/>
            <person name="Foster J.T."/>
            <person name="Lindner D.L."/>
        </authorList>
    </citation>
    <scope>NUCLEOTIDE SEQUENCE [LARGE SCALE GENOMIC DNA]</scope>
    <source>
        <strain evidence="3 4">UAMH 10579</strain>
    </source>
</reference>
<keyword evidence="2" id="KW-0812">Transmembrane</keyword>
<keyword evidence="4" id="KW-1185">Reference proteome</keyword>
<feature type="compositionally biased region" description="Acidic residues" evidence="1">
    <location>
        <begin position="133"/>
        <end position="144"/>
    </location>
</feature>
<dbReference type="AlphaFoldDB" id="A0A2P2SXR3"/>
<dbReference type="RefSeq" id="XP_018135381.1">
    <property type="nucleotide sequence ID" value="XM_018270107.2"/>
</dbReference>
<protein>
    <submittedName>
        <fullName evidence="3">Uncharacterized protein</fullName>
    </submittedName>
</protein>
<dbReference type="Proteomes" id="UP000091956">
    <property type="component" value="Unassembled WGS sequence"/>
</dbReference>
<feature type="transmembrane region" description="Helical" evidence="2">
    <location>
        <begin position="6"/>
        <end position="31"/>
    </location>
</feature>
<proteinExistence type="predicted"/>
<keyword evidence="2" id="KW-0472">Membrane</keyword>
<feature type="region of interest" description="Disordered" evidence="1">
    <location>
        <begin position="133"/>
        <end position="154"/>
    </location>
</feature>
<dbReference type="GeneID" id="28833965"/>
<keyword evidence="2" id="KW-1133">Transmembrane helix</keyword>
<evidence type="ECO:0000256" key="2">
    <source>
        <dbReference type="SAM" id="Phobius"/>
    </source>
</evidence>
<dbReference type="OrthoDB" id="5367275at2759"/>
<evidence type="ECO:0000256" key="1">
    <source>
        <dbReference type="SAM" id="MobiDB-lite"/>
    </source>
</evidence>
<organism evidence="3 4">
    <name type="scientific">Pseudogymnoascus verrucosus</name>
    <dbReference type="NCBI Taxonomy" id="342668"/>
    <lineage>
        <taxon>Eukaryota</taxon>
        <taxon>Fungi</taxon>
        <taxon>Dikarya</taxon>
        <taxon>Ascomycota</taxon>
        <taxon>Pezizomycotina</taxon>
        <taxon>Leotiomycetes</taxon>
        <taxon>Thelebolales</taxon>
        <taxon>Thelebolaceae</taxon>
        <taxon>Pseudogymnoascus</taxon>
    </lineage>
</organism>
<name>A0A2P2SXR3_9PEZI</name>
<evidence type="ECO:0000313" key="3">
    <source>
        <dbReference type="EMBL" id="OBU01649.1"/>
    </source>
</evidence>
<sequence>MLLTQSQVSVFISAVTIFFFTLALFLSGYVLQQKTLTNLRAAIRPSHLSTPSDAHFYTPSSNDAPSPLPNISPRDSSQLIEVTTTPQTNYLDFITSYLPSSGKPTTPRRGGGVVSTANKMIHRWIARVRGEEIEEEQEEEDESIPMEQLSRAARRRRIKAQIRTEGDGEDVDFSRVYRPRKRVW</sequence>
<reference evidence="4" key="2">
    <citation type="journal article" date="2018" name="Nat. Commun.">
        <title>Extreme sensitivity to ultraviolet light in the fungal pathogen causing white-nose syndrome of bats.</title>
        <authorList>
            <person name="Palmer J.M."/>
            <person name="Drees K.P."/>
            <person name="Foster J.T."/>
            <person name="Lindner D.L."/>
        </authorList>
    </citation>
    <scope>NUCLEOTIDE SEQUENCE [LARGE SCALE GENOMIC DNA]</scope>
    <source>
        <strain evidence="4">UAMH 10579</strain>
    </source>
</reference>
<evidence type="ECO:0000313" key="4">
    <source>
        <dbReference type="Proteomes" id="UP000091956"/>
    </source>
</evidence>
<gene>
    <name evidence="3" type="ORF">VE01_00579</name>
</gene>